<reference evidence="1 2" key="1">
    <citation type="submission" date="2023-03" db="EMBL/GenBank/DDBJ databases">
        <title>Mating type loci evolution in Malassezia.</title>
        <authorList>
            <person name="Coelho M.A."/>
        </authorList>
    </citation>
    <scope>NUCLEOTIDE SEQUENCE [LARGE SCALE GENOMIC DNA]</scope>
    <source>
        <strain evidence="1 2">CBS 9725</strain>
    </source>
</reference>
<organism evidence="1 2">
    <name type="scientific">Malassezia yamatoensis</name>
    <dbReference type="NCBI Taxonomy" id="253288"/>
    <lineage>
        <taxon>Eukaryota</taxon>
        <taxon>Fungi</taxon>
        <taxon>Dikarya</taxon>
        <taxon>Basidiomycota</taxon>
        <taxon>Ustilaginomycotina</taxon>
        <taxon>Malasseziomycetes</taxon>
        <taxon>Malasseziales</taxon>
        <taxon>Malasseziaceae</taxon>
        <taxon>Malassezia</taxon>
    </lineage>
</organism>
<gene>
    <name evidence="1" type="ORF">MYAM1_003608</name>
</gene>
<name>A0AAJ5Z0B2_9BASI</name>
<dbReference type="AlphaFoldDB" id="A0AAJ5Z0B2"/>
<dbReference type="Proteomes" id="UP001219567">
    <property type="component" value="Chromosome 6"/>
</dbReference>
<sequence>MNWAACVKVETEQGECTASVMVGDGCIQIGVARVGSSRLQNTKWWIAAQSMADFTKNTNGHGNGDHLEQAVVDRWMSTRVEFSEPDTPDEDDGSEHQVQETCQVTIAMGHEAYTIDIPPATHRRSSEFCARFLLAYQEKCFNELSSLQVALEESHAALSTERSKYRNLLAANPQKSGRYSSTSLVHPGRIRCVIH</sequence>
<keyword evidence="2" id="KW-1185">Reference proteome</keyword>
<accession>A0AAJ5Z0B2</accession>
<proteinExistence type="predicted"/>
<evidence type="ECO:0000313" key="2">
    <source>
        <dbReference type="Proteomes" id="UP001219567"/>
    </source>
</evidence>
<dbReference type="EMBL" id="CP119948">
    <property type="protein sequence ID" value="WFD00853.1"/>
    <property type="molecule type" value="Genomic_DNA"/>
</dbReference>
<protein>
    <submittedName>
        <fullName evidence="1">Uncharacterized protein</fullName>
    </submittedName>
</protein>
<evidence type="ECO:0000313" key="1">
    <source>
        <dbReference type="EMBL" id="WFD00853.1"/>
    </source>
</evidence>